<evidence type="ECO:0000256" key="7">
    <source>
        <dbReference type="ARBA" id="ARBA00023004"/>
    </source>
</evidence>
<dbReference type="PANTHER" id="PTHR23418:SF0">
    <property type="entry name" value="ACIREDUCTONE DIOXYGENASE"/>
    <property type="match status" value="1"/>
</dbReference>
<dbReference type="GO" id="GO:0010309">
    <property type="term" value="F:acireductone dioxygenase [iron(II)-requiring] activity"/>
    <property type="evidence" value="ECO:0007669"/>
    <property type="project" value="UniProtKB-UniRule"/>
</dbReference>
<keyword evidence="3 9" id="KW-0028">Amino-acid biosynthesis</keyword>
<gene>
    <name evidence="9" type="primary">mtnD</name>
    <name evidence="10" type="ORF">GNZ18_20790</name>
</gene>
<feature type="binding site" evidence="9">
    <location>
        <position position="105"/>
    </location>
    <ligand>
        <name>Fe(2+)</name>
        <dbReference type="ChEBI" id="CHEBI:29033"/>
    </ligand>
</feature>
<comment type="catalytic activity">
    <reaction evidence="1 9">
        <text>1,2-dihydroxy-5-(methylsulfanyl)pent-1-en-3-one + O2 = 4-methylsulfanyl-2-oxobutanoate + formate + 2 H(+)</text>
        <dbReference type="Rhea" id="RHEA:24504"/>
        <dbReference type="ChEBI" id="CHEBI:15378"/>
        <dbReference type="ChEBI" id="CHEBI:15379"/>
        <dbReference type="ChEBI" id="CHEBI:15740"/>
        <dbReference type="ChEBI" id="CHEBI:16723"/>
        <dbReference type="ChEBI" id="CHEBI:49252"/>
        <dbReference type="EC" id="1.13.11.54"/>
    </reaction>
</comment>
<dbReference type="GO" id="GO:0019509">
    <property type="term" value="P:L-methionine salvage from methylthioadenosine"/>
    <property type="evidence" value="ECO:0007669"/>
    <property type="project" value="UniProtKB-UniRule"/>
</dbReference>
<dbReference type="EMBL" id="WOFH01000007">
    <property type="protein sequence ID" value="MUN39018.1"/>
    <property type="molecule type" value="Genomic_DNA"/>
</dbReference>
<comment type="pathway">
    <text evidence="9">Amino-acid biosynthesis; L-methionine biosynthesis via salvage pathway; L-methionine from S-methyl-5-thio-alpha-D-ribose 1-phosphate: step 5/6.</text>
</comment>
<evidence type="ECO:0000256" key="4">
    <source>
        <dbReference type="ARBA" id="ARBA00022723"/>
    </source>
</evidence>
<protein>
    <recommendedName>
        <fullName evidence="9">Acireductone dioxygenase</fullName>
    </recommendedName>
    <alternativeName>
        <fullName evidence="9">1,2-dihydroxy-3-keto-5-methylthiopentene dioxygenase</fullName>
        <shortName evidence="9">DHK-MTPene dioxygenase</shortName>
    </alternativeName>
    <alternativeName>
        <fullName evidence="9">Acireductone dioxygenase (Fe(2+)-requiring)</fullName>
        <shortName evidence="9">ARD'</shortName>
        <shortName evidence="9">Fe-ARD</shortName>
        <ecNumber evidence="9">1.13.11.54</ecNumber>
    </alternativeName>
    <alternativeName>
        <fullName evidence="9">Acireductone dioxygenase (Ni(2+)-requiring)</fullName>
        <shortName evidence="9">ARD</shortName>
        <shortName evidence="9">Ni-ARD</shortName>
        <ecNumber evidence="9">1.13.11.53</ecNumber>
    </alternativeName>
</protein>
<dbReference type="InterPro" id="IPR014710">
    <property type="entry name" value="RmlC-like_jellyroll"/>
</dbReference>
<feature type="binding site" evidence="9">
    <location>
        <position position="147"/>
    </location>
    <ligand>
        <name>Fe(2+)</name>
        <dbReference type="ChEBI" id="CHEBI:29033"/>
    </ligand>
</feature>
<feature type="site" description="May play a role in transmitting local conformational changes" evidence="9">
    <location>
        <position position="108"/>
    </location>
</feature>
<dbReference type="RefSeq" id="WP_156218206.1">
    <property type="nucleotide sequence ID" value="NZ_WOFH01000007.1"/>
</dbReference>
<evidence type="ECO:0000256" key="3">
    <source>
        <dbReference type="ARBA" id="ARBA00022605"/>
    </source>
</evidence>
<evidence type="ECO:0000256" key="9">
    <source>
        <dbReference type="HAMAP-Rule" id="MF_01682"/>
    </source>
</evidence>
<evidence type="ECO:0000256" key="5">
    <source>
        <dbReference type="ARBA" id="ARBA00022964"/>
    </source>
</evidence>
<keyword evidence="11" id="KW-1185">Reference proteome</keyword>
<evidence type="ECO:0000313" key="10">
    <source>
        <dbReference type="EMBL" id="MUN39018.1"/>
    </source>
</evidence>
<keyword evidence="4 9" id="KW-0479">Metal-binding</keyword>
<comment type="function">
    <text evidence="9">Catalyzes 2 different reactions between oxygene and the acireductone 1,2-dihydroxy-3-keto-5-methylthiopentene (DHK-MTPene) depending upon the metal bound in the active site. Fe-containing acireductone dioxygenase (Fe-ARD) produces formate and 2-keto-4-methylthiobutyrate (KMTB), the alpha-ketoacid precursor of methionine in the methionine recycle pathway. Ni-containing acireductone dioxygenase (Ni-ARD) produces methylthiopropionate, carbon monoxide and formate, and does not lie on the methionine recycle pathway.</text>
</comment>
<dbReference type="GO" id="GO:0019284">
    <property type="term" value="P:L-methionine salvage from S-adenosylmethionine"/>
    <property type="evidence" value="ECO:0007669"/>
    <property type="project" value="InterPro"/>
</dbReference>
<keyword evidence="2 9" id="KW-0533">Nickel</keyword>
<reference evidence="10 11" key="1">
    <citation type="submission" date="2019-11" db="EMBL/GenBank/DDBJ databases">
        <authorList>
            <person name="Cao P."/>
        </authorList>
    </citation>
    <scope>NUCLEOTIDE SEQUENCE [LARGE SCALE GENOMIC DNA]</scope>
    <source>
        <strain evidence="10 11">NEAU-AAG5</strain>
    </source>
</reference>
<feature type="binding site" evidence="9">
    <location>
        <position position="103"/>
    </location>
    <ligand>
        <name>Fe(2+)</name>
        <dbReference type="ChEBI" id="CHEBI:29033"/>
    </ligand>
</feature>
<dbReference type="PANTHER" id="PTHR23418">
    <property type="entry name" value="ACIREDUCTONE DIOXYGENASE"/>
    <property type="match status" value="1"/>
</dbReference>
<keyword evidence="7 9" id="KW-0408">Iron</keyword>
<feature type="site" description="Important to generate the dianion" evidence="9">
    <location>
        <position position="111"/>
    </location>
</feature>
<keyword evidence="5 9" id="KW-0223">Dioxygenase</keyword>
<dbReference type="Proteomes" id="UP000432015">
    <property type="component" value="Unassembled WGS sequence"/>
</dbReference>
<feature type="binding site" evidence="9">
    <location>
        <position position="105"/>
    </location>
    <ligand>
        <name>Ni(2+)</name>
        <dbReference type="ChEBI" id="CHEBI:49786"/>
    </ligand>
</feature>
<feature type="binding site" evidence="9">
    <location>
        <position position="109"/>
    </location>
    <ligand>
        <name>Ni(2+)</name>
        <dbReference type="ChEBI" id="CHEBI:49786"/>
    </ligand>
</feature>
<dbReference type="UniPathway" id="UPA00904">
    <property type="reaction ID" value="UER00878"/>
</dbReference>
<feature type="site" description="May play a role in metal incorporation in vivo" evidence="9">
    <location>
        <position position="102"/>
    </location>
</feature>
<comment type="caution">
    <text evidence="10">The sequence shown here is derived from an EMBL/GenBank/DDBJ whole genome shotgun (WGS) entry which is preliminary data.</text>
</comment>
<feature type="binding site" evidence="9">
    <location>
        <position position="147"/>
    </location>
    <ligand>
        <name>Ni(2+)</name>
        <dbReference type="ChEBI" id="CHEBI:49786"/>
    </ligand>
</feature>
<dbReference type="EC" id="1.13.11.53" evidence="9"/>
<evidence type="ECO:0000313" key="11">
    <source>
        <dbReference type="Proteomes" id="UP000432015"/>
    </source>
</evidence>
<dbReference type="HAMAP" id="MF_01682">
    <property type="entry name" value="Salvage_MtnD"/>
    <property type="match status" value="1"/>
</dbReference>
<dbReference type="AlphaFoldDB" id="A0A7K1L3L1"/>
<feature type="binding site" evidence="9">
    <location>
        <position position="103"/>
    </location>
    <ligand>
        <name>Ni(2+)</name>
        <dbReference type="ChEBI" id="CHEBI:49786"/>
    </ligand>
</feature>
<evidence type="ECO:0000256" key="6">
    <source>
        <dbReference type="ARBA" id="ARBA00023002"/>
    </source>
</evidence>
<dbReference type="Pfam" id="PF03079">
    <property type="entry name" value="ARD"/>
    <property type="match status" value="1"/>
</dbReference>
<feature type="binding site" evidence="9">
    <location>
        <position position="109"/>
    </location>
    <ligand>
        <name>Fe(2+)</name>
        <dbReference type="ChEBI" id="CHEBI:29033"/>
    </ligand>
</feature>
<dbReference type="GO" id="GO:0005506">
    <property type="term" value="F:iron ion binding"/>
    <property type="evidence" value="ECO:0007669"/>
    <property type="project" value="UniProtKB-UniRule"/>
</dbReference>
<evidence type="ECO:0000256" key="1">
    <source>
        <dbReference type="ARBA" id="ARBA00000428"/>
    </source>
</evidence>
<organism evidence="10 11">
    <name type="scientific">Actinomadura litoris</name>
    <dbReference type="NCBI Taxonomy" id="2678616"/>
    <lineage>
        <taxon>Bacteria</taxon>
        <taxon>Bacillati</taxon>
        <taxon>Actinomycetota</taxon>
        <taxon>Actinomycetes</taxon>
        <taxon>Streptosporangiales</taxon>
        <taxon>Thermomonosporaceae</taxon>
        <taxon>Actinomadura</taxon>
    </lineage>
</organism>
<name>A0A7K1L3L1_9ACTN</name>
<proteinExistence type="inferred from homology"/>
<comment type="cofactor">
    <cofactor evidence="9">
        <name>Ni(2+)</name>
        <dbReference type="ChEBI" id="CHEBI:49786"/>
    </cofactor>
    <text evidence="9">Binds 1 nickel ion per monomer.</text>
</comment>
<dbReference type="Gene3D" id="2.60.120.10">
    <property type="entry name" value="Jelly Rolls"/>
    <property type="match status" value="1"/>
</dbReference>
<dbReference type="GO" id="GO:0016151">
    <property type="term" value="F:nickel cation binding"/>
    <property type="evidence" value="ECO:0007669"/>
    <property type="project" value="UniProtKB-UniRule"/>
</dbReference>
<comment type="subunit">
    <text evidence="9">Monomer.</text>
</comment>
<accession>A0A7K1L3L1</accession>
<evidence type="ECO:0000256" key="8">
    <source>
        <dbReference type="ARBA" id="ARBA00023167"/>
    </source>
</evidence>
<dbReference type="CDD" id="cd02232">
    <property type="entry name" value="cupin_ARD"/>
    <property type="match status" value="1"/>
</dbReference>
<evidence type="ECO:0000256" key="2">
    <source>
        <dbReference type="ARBA" id="ARBA00022596"/>
    </source>
</evidence>
<dbReference type="InterPro" id="IPR004313">
    <property type="entry name" value="ARD"/>
</dbReference>
<dbReference type="SUPFAM" id="SSF51182">
    <property type="entry name" value="RmlC-like cupins"/>
    <property type="match status" value="1"/>
</dbReference>
<dbReference type="GO" id="GO:0010308">
    <property type="term" value="F:acireductone dioxygenase (Ni2+-requiring) activity"/>
    <property type="evidence" value="ECO:0007669"/>
    <property type="project" value="UniProtKB-UniRule"/>
</dbReference>
<dbReference type="EC" id="1.13.11.54" evidence="9"/>
<comment type="similarity">
    <text evidence="9">Belongs to the acireductone dioxygenase (ARD) family.</text>
</comment>
<keyword evidence="6 9" id="KW-0560">Oxidoreductase</keyword>
<comment type="cofactor">
    <cofactor evidence="9">
        <name>Fe(2+)</name>
        <dbReference type="ChEBI" id="CHEBI:29033"/>
    </cofactor>
    <text evidence="9">Binds 1 Fe(2+) cation per monomer.</text>
</comment>
<keyword evidence="8 9" id="KW-0486">Methionine biosynthesis</keyword>
<sequence>MTLLQIMPDDAPGTVLLRTEDAGAVRRELAGIGVRVEHWETAASLPASADESTIKDAYRHDIDRISAEGGYTLVDVVRMIPNPGDPEWVKLAAQARSKFLEEHFHKEDEVRFFVDGTGCFYLHVDGKVYATVCTAGDLLSVPKRTVHWFDMGRTPSFTAIRFFQQEDGWIGEFLPESIASRFPRLDDLLARV</sequence>
<comment type="catalytic activity">
    <reaction evidence="9">
        <text>1,2-dihydroxy-5-(methylsulfanyl)pent-1-en-3-one + O2 = 3-(methylsulfanyl)propanoate + CO + formate + 2 H(+)</text>
        <dbReference type="Rhea" id="RHEA:14161"/>
        <dbReference type="ChEBI" id="CHEBI:15378"/>
        <dbReference type="ChEBI" id="CHEBI:15379"/>
        <dbReference type="ChEBI" id="CHEBI:15740"/>
        <dbReference type="ChEBI" id="CHEBI:17245"/>
        <dbReference type="ChEBI" id="CHEBI:49016"/>
        <dbReference type="ChEBI" id="CHEBI:49252"/>
        <dbReference type="EC" id="1.13.11.53"/>
    </reaction>
</comment>
<dbReference type="InterPro" id="IPR011051">
    <property type="entry name" value="RmlC_Cupin_sf"/>
</dbReference>
<dbReference type="InterPro" id="IPR023956">
    <property type="entry name" value="ARD_bac"/>
</dbReference>